<evidence type="ECO:0000256" key="3">
    <source>
        <dbReference type="ARBA" id="ARBA00023082"/>
    </source>
</evidence>
<evidence type="ECO:0000259" key="6">
    <source>
        <dbReference type="Pfam" id="PF08281"/>
    </source>
</evidence>
<dbReference type="Pfam" id="PF20239">
    <property type="entry name" value="DUF6596"/>
    <property type="match status" value="1"/>
</dbReference>
<dbReference type="NCBIfam" id="TIGR02937">
    <property type="entry name" value="sigma70-ECF"/>
    <property type="match status" value="1"/>
</dbReference>
<name>A0A8E1W6A4_9PSEU</name>
<feature type="domain" description="DUF6596" evidence="7">
    <location>
        <begin position="173"/>
        <end position="272"/>
    </location>
</feature>
<dbReference type="PANTHER" id="PTHR47756">
    <property type="entry name" value="BLL6612 PROTEIN-RELATED"/>
    <property type="match status" value="1"/>
</dbReference>
<keyword evidence="2" id="KW-0805">Transcription regulation</keyword>
<feature type="domain" description="RNA polymerase sigma-70 region 2" evidence="5">
    <location>
        <begin position="11"/>
        <end position="74"/>
    </location>
</feature>
<dbReference type="InterPro" id="IPR014284">
    <property type="entry name" value="RNA_pol_sigma-70_dom"/>
</dbReference>
<dbReference type="EMBL" id="JACJHR010000073">
    <property type="protein sequence ID" value="MBB2504478.1"/>
    <property type="molecule type" value="Genomic_DNA"/>
</dbReference>
<evidence type="ECO:0000313" key="8">
    <source>
        <dbReference type="EMBL" id="MBB2504478.1"/>
    </source>
</evidence>
<dbReference type="Gene3D" id="1.10.10.10">
    <property type="entry name" value="Winged helix-like DNA-binding domain superfamily/Winged helix DNA-binding domain"/>
    <property type="match status" value="1"/>
</dbReference>
<keyword evidence="4" id="KW-0804">Transcription</keyword>
<dbReference type="GO" id="GO:0003677">
    <property type="term" value="F:DNA binding"/>
    <property type="evidence" value="ECO:0007669"/>
    <property type="project" value="InterPro"/>
</dbReference>
<dbReference type="Gene3D" id="1.10.1740.10">
    <property type="match status" value="1"/>
</dbReference>
<feature type="domain" description="RNA polymerase sigma factor 70 region 4 type 2" evidence="6">
    <location>
        <begin position="107"/>
        <end position="157"/>
    </location>
</feature>
<dbReference type="RefSeq" id="WP_183126367.1">
    <property type="nucleotide sequence ID" value="NZ_JACJHR010000073.1"/>
</dbReference>
<dbReference type="Proteomes" id="UP000550260">
    <property type="component" value="Unassembled WGS sequence"/>
</dbReference>
<gene>
    <name evidence="8" type="ORF">H5411_35710</name>
</gene>
<dbReference type="SUPFAM" id="SSF88946">
    <property type="entry name" value="Sigma2 domain of RNA polymerase sigma factors"/>
    <property type="match status" value="1"/>
</dbReference>
<dbReference type="InterPro" id="IPR007627">
    <property type="entry name" value="RNA_pol_sigma70_r2"/>
</dbReference>
<evidence type="ECO:0000259" key="5">
    <source>
        <dbReference type="Pfam" id="PF04542"/>
    </source>
</evidence>
<keyword evidence="3" id="KW-0731">Sigma factor</keyword>
<dbReference type="InterPro" id="IPR013325">
    <property type="entry name" value="RNA_pol_sigma_r2"/>
</dbReference>
<dbReference type="AlphaFoldDB" id="A0A8E1W6A4"/>
<dbReference type="InterPro" id="IPR036388">
    <property type="entry name" value="WH-like_DNA-bd_sf"/>
</dbReference>
<dbReference type="Pfam" id="PF04542">
    <property type="entry name" value="Sigma70_r2"/>
    <property type="match status" value="1"/>
</dbReference>
<sequence length="402" mass="44030">MTPPAGFEQLLRDLTPQVLSAVCRRFGDFTLCEDAVQEALLSAAVKWPEQGLPDNPKSWLITAAARRRIDIERSESARRQRENTAAALAVPQPELAPADDDTLTLLMLCCHPELSRSSQLALTLRAVGGLTTAEIGRALLVPEKTVSQRINRAKKRLSGARFRMPPPDERAERMAAVLQVLYLIFTEGHTASSGTAVNRVELTAEAIRLTRQLHAQVPHDGEVAGLLALMLLSDARRPARTRPDGTAVPLAEQDRTRWDAAAIAEGLDLIGKTLATAQLGPYQLEAAIAAVHDEAARAEDTDWPQILALYDLLLALAPTPVAALNRIVPVAMVHGAREGLRQLDEIAGLNEHHRVDVVRAHLLDLAGEPEQARVYYRSAARKTLSIPERKYLESRAAQREKP</sequence>
<dbReference type="PANTHER" id="PTHR47756:SF2">
    <property type="entry name" value="BLL6612 PROTEIN"/>
    <property type="match status" value="1"/>
</dbReference>
<dbReference type="SUPFAM" id="SSF88659">
    <property type="entry name" value="Sigma3 and sigma4 domains of RNA polymerase sigma factors"/>
    <property type="match status" value="1"/>
</dbReference>
<evidence type="ECO:0000256" key="1">
    <source>
        <dbReference type="ARBA" id="ARBA00010641"/>
    </source>
</evidence>
<dbReference type="Pfam" id="PF08281">
    <property type="entry name" value="Sigma70_r4_2"/>
    <property type="match status" value="1"/>
</dbReference>
<comment type="similarity">
    <text evidence="1">Belongs to the sigma-70 factor family. ECF subfamily.</text>
</comment>
<evidence type="ECO:0000256" key="2">
    <source>
        <dbReference type="ARBA" id="ARBA00023015"/>
    </source>
</evidence>
<protein>
    <submittedName>
        <fullName evidence="8">Sigma-70 family RNA polymerase sigma factor</fullName>
    </submittedName>
</protein>
<evidence type="ECO:0000256" key="4">
    <source>
        <dbReference type="ARBA" id="ARBA00023163"/>
    </source>
</evidence>
<organism evidence="8 9">
    <name type="scientific">Amycolatopsis echigonensis</name>
    <dbReference type="NCBI Taxonomy" id="2576905"/>
    <lineage>
        <taxon>Bacteria</taxon>
        <taxon>Bacillati</taxon>
        <taxon>Actinomycetota</taxon>
        <taxon>Actinomycetes</taxon>
        <taxon>Pseudonocardiales</taxon>
        <taxon>Pseudonocardiaceae</taxon>
        <taxon>Amycolatopsis</taxon>
    </lineage>
</organism>
<dbReference type="InterPro" id="IPR013249">
    <property type="entry name" value="RNA_pol_sigma70_r4_t2"/>
</dbReference>
<evidence type="ECO:0000259" key="7">
    <source>
        <dbReference type="Pfam" id="PF20239"/>
    </source>
</evidence>
<dbReference type="GO" id="GO:0016987">
    <property type="term" value="F:sigma factor activity"/>
    <property type="evidence" value="ECO:0007669"/>
    <property type="project" value="UniProtKB-KW"/>
</dbReference>
<reference evidence="8 9" key="1">
    <citation type="submission" date="2020-08" db="EMBL/GenBank/DDBJ databases">
        <title>Amycolatopsis echigonensis JCM 21831.</title>
        <authorList>
            <person name="Tedsree N."/>
            <person name="Kuncharoen N."/>
            <person name="Likhitwitayawuid K."/>
            <person name="Tanasupawat S."/>
        </authorList>
    </citation>
    <scope>NUCLEOTIDE SEQUENCE [LARGE SCALE GENOMIC DNA]</scope>
    <source>
        <strain evidence="8 9">JCM 21831</strain>
    </source>
</reference>
<evidence type="ECO:0000313" key="9">
    <source>
        <dbReference type="Proteomes" id="UP000550260"/>
    </source>
</evidence>
<accession>A0A8E1W6A4</accession>
<proteinExistence type="inferred from homology"/>
<dbReference type="InterPro" id="IPR013324">
    <property type="entry name" value="RNA_pol_sigma_r3/r4-like"/>
</dbReference>
<comment type="caution">
    <text evidence="8">The sequence shown here is derived from an EMBL/GenBank/DDBJ whole genome shotgun (WGS) entry which is preliminary data.</text>
</comment>
<dbReference type="InterPro" id="IPR046531">
    <property type="entry name" value="DUF6596"/>
</dbReference>
<dbReference type="GO" id="GO:0006352">
    <property type="term" value="P:DNA-templated transcription initiation"/>
    <property type="evidence" value="ECO:0007669"/>
    <property type="project" value="InterPro"/>
</dbReference>